<protein>
    <recommendedName>
        <fullName evidence="3">Carbohydrate-binding domain-containing protein</fullName>
    </recommendedName>
</protein>
<gene>
    <name evidence="1" type="ORF">ACFL6M_00090</name>
</gene>
<name>A0ABV6YI14_UNCEI</name>
<sequence length="265" mass="28504">MKRLLVAGSILAAISTIPIRADVDDLSGGALIAHYAAEIEYTDFPPAEGWCQRYAENFAITGSAEQVSRIDTEDWSIWFVIAAWTEPKEFCVVEFGFGDYDPGIYTLVDHGYCIPPGEMALELSTPDWPGPNSGTAFTLAGISGWAGNYVPVYFFIGYAYEEGIIPLGVNPPPHDQATFTSCQTLPLEYDVDCLGGMGILQAGGECHHEGTHACCVGAVCSMVTESDCAAMGGVWQPDLTSCEPNPCLPSPVQGADWGRIKALYR</sequence>
<evidence type="ECO:0000313" key="1">
    <source>
        <dbReference type="EMBL" id="MFC1571975.1"/>
    </source>
</evidence>
<proteinExistence type="predicted"/>
<dbReference type="Proteomes" id="UP001593833">
    <property type="component" value="Unassembled WGS sequence"/>
</dbReference>
<evidence type="ECO:0000313" key="2">
    <source>
        <dbReference type="Proteomes" id="UP001593833"/>
    </source>
</evidence>
<evidence type="ECO:0008006" key="3">
    <source>
        <dbReference type="Google" id="ProtNLM"/>
    </source>
</evidence>
<accession>A0ABV6YI14</accession>
<keyword evidence="2" id="KW-1185">Reference proteome</keyword>
<comment type="caution">
    <text evidence="1">The sequence shown here is derived from an EMBL/GenBank/DDBJ whole genome shotgun (WGS) entry which is preliminary data.</text>
</comment>
<reference evidence="1 2" key="1">
    <citation type="submission" date="2024-09" db="EMBL/GenBank/DDBJ databases">
        <authorList>
            <person name="D'Angelo T."/>
        </authorList>
    </citation>
    <scope>NUCLEOTIDE SEQUENCE [LARGE SCALE GENOMIC DNA]</scope>
    <source>
        <strain evidence="1">SAG AM-320-E07</strain>
    </source>
</reference>
<organism evidence="1 2">
    <name type="scientific">Eiseniibacteriota bacterium</name>
    <dbReference type="NCBI Taxonomy" id="2212470"/>
    <lineage>
        <taxon>Bacteria</taxon>
        <taxon>Candidatus Eiseniibacteriota</taxon>
    </lineage>
</organism>
<dbReference type="EMBL" id="JBHPKH010000001">
    <property type="protein sequence ID" value="MFC1571975.1"/>
    <property type="molecule type" value="Genomic_DNA"/>
</dbReference>